<evidence type="ECO:0000256" key="5">
    <source>
        <dbReference type="ARBA" id="ARBA00022989"/>
    </source>
</evidence>
<proteinExistence type="predicted"/>
<evidence type="ECO:0000313" key="8">
    <source>
        <dbReference type="EMBL" id="KGA17194.1"/>
    </source>
</evidence>
<sequence length="107" mass="11438">MAWVYLLLAIVFELVGTTALKLSDGFTKLYWTLGMAISYGLAFYLLAIVVKTIPLGIAYAVWAGLGTLGAFFISIYIFKTEASSLAWIGVVLVISGVVLLNAGSTSH</sequence>
<dbReference type="InterPro" id="IPR000390">
    <property type="entry name" value="Small_drug/metabolite_transptr"/>
</dbReference>
<keyword evidence="5 7" id="KW-1133">Transmembrane helix</keyword>
<keyword evidence="6 7" id="KW-0472">Membrane</keyword>
<keyword evidence="2" id="KW-0813">Transport</keyword>
<evidence type="ECO:0000256" key="6">
    <source>
        <dbReference type="ARBA" id="ARBA00023136"/>
    </source>
</evidence>
<dbReference type="EMBL" id="JNSL01000066">
    <property type="protein sequence ID" value="KGA17194.1"/>
    <property type="molecule type" value="Genomic_DNA"/>
</dbReference>
<dbReference type="GO" id="GO:0022857">
    <property type="term" value="F:transmembrane transporter activity"/>
    <property type="evidence" value="ECO:0007669"/>
    <property type="project" value="InterPro"/>
</dbReference>
<keyword evidence="4 7" id="KW-0812">Transmembrane</keyword>
<dbReference type="InterPro" id="IPR037185">
    <property type="entry name" value="EmrE-like"/>
</dbReference>
<organism evidence="8">
    <name type="scientific">freshwater metagenome</name>
    <dbReference type="NCBI Taxonomy" id="449393"/>
    <lineage>
        <taxon>unclassified sequences</taxon>
        <taxon>metagenomes</taxon>
        <taxon>ecological metagenomes</taxon>
    </lineage>
</organism>
<gene>
    <name evidence="8" type="ORF">GM51_10900</name>
</gene>
<feature type="transmembrane region" description="Helical" evidence="7">
    <location>
        <begin position="84"/>
        <end position="102"/>
    </location>
</feature>
<accession>A0A094Q520</accession>
<dbReference type="FunFam" id="1.10.3730.20:FF:000001">
    <property type="entry name" value="Quaternary ammonium compound resistance transporter SugE"/>
    <property type="match status" value="1"/>
</dbReference>
<feature type="transmembrane region" description="Helical" evidence="7">
    <location>
        <begin position="29"/>
        <end position="50"/>
    </location>
</feature>
<dbReference type="PANTHER" id="PTHR30561:SF1">
    <property type="entry name" value="MULTIDRUG TRANSPORTER EMRE"/>
    <property type="match status" value="1"/>
</dbReference>
<dbReference type="Pfam" id="PF00893">
    <property type="entry name" value="Multi_Drug_Res"/>
    <property type="match status" value="1"/>
</dbReference>
<protein>
    <submittedName>
        <fullName evidence="8">Uncharacterized protein</fullName>
    </submittedName>
</protein>
<evidence type="ECO:0000256" key="2">
    <source>
        <dbReference type="ARBA" id="ARBA00022448"/>
    </source>
</evidence>
<evidence type="ECO:0000256" key="7">
    <source>
        <dbReference type="SAM" id="Phobius"/>
    </source>
</evidence>
<comment type="caution">
    <text evidence="8">The sequence shown here is derived from an EMBL/GenBank/DDBJ whole genome shotgun (WGS) entry which is preliminary data.</text>
</comment>
<dbReference type="AlphaFoldDB" id="A0A094Q520"/>
<reference evidence="8" key="1">
    <citation type="submission" date="2014-06" db="EMBL/GenBank/DDBJ databases">
        <title>Key roles for freshwater Actinobacteria revealed by deep metagenomic sequencing.</title>
        <authorList>
            <person name="Ghai R."/>
            <person name="Mizuno C.M."/>
            <person name="Picazo A."/>
            <person name="Camacho A."/>
            <person name="Rodriguez-Valera F."/>
        </authorList>
    </citation>
    <scope>NUCLEOTIDE SEQUENCE</scope>
</reference>
<dbReference type="PANTHER" id="PTHR30561">
    <property type="entry name" value="SMR FAMILY PROTON-DEPENDENT DRUG EFFLUX TRANSPORTER SUGE"/>
    <property type="match status" value="1"/>
</dbReference>
<comment type="subcellular location">
    <subcellularLocation>
        <location evidence="1">Cell membrane</location>
        <topology evidence="1">Multi-pass membrane protein</topology>
    </subcellularLocation>
</comment>
<feature type="transmembrane region" description="Helical" evidence="7">
    <location>
        <begin position="57"/>
        <end position="78"/>
    </location>
</feature>
<evidence type="ECO:0000256" key="1">
    <source>
        <dbReference type="ARBA" id="ARBA00004651"/>
    </source>
</evidence>
<dbReference type="Gene3D" id="1.10.3730.20">
    <property type="match status" value="1"/>
</dbReference>
<keyword evidence="3" id="KW-1003">Cell membrane</keyword>
<name>A0A094Q520_9ZZZZ</name>
<dbReference type="SUPFAM" id="SSF103481">
    <property type="entry name" value="Multidrug resistance efflux transporter EmrE"/>
    <property type="match status" value="1"/>
</dbReference>
<evidence type="ECO:0000256" key="3">
    <source>
        <dbReference type="ARBA" id="ARBA00022475"/>
    </source>
</evidence>
<evidence type="ECO:0000256" key="4">
    <source>
        <dbReference type="ARBA" id="ARBA00022692"/>
    </source>
</evidence>
<dbReference type="GO" id="GO:0005886">
    <property type="term" value="C:plasma membrane"/>
    <property type="evidence" value="ECO:0007669"/>
    <property type="project" value="UniProtKB-SubCell"/>
</dbReference>
<dbReference type="InterPro" id="IPR045324">
    <property type="entry name" value="Small_multidrug_res"/>
</dbReference>